<keyword evidence="2" id="KW-1133">Transmembrane helix</keyword>
<gene>
    <name evidence="3" type="ORF">SAMN05878503_101108</name>
</gene>
<keyword evidence="2" id="KW-0472">Membrane</keyword>
<accession>A0A285CIP8</accession>
<feature type="transmembrane region" description="Helical" evidence="2">
    <location>
        <begin position="69"/>
        <end position="86"/>
    </location>
</feature>
<dbReference type="EMBL" id="OAOQ01000001">
    <property type="protein sequence ID" value="SNX67474.1"/>
    <property type="molecule type" value="Genomic_DNA"/>
</dbReference>
<keyword evidence="2" id="KW-0812">Transmembrane</keyword>
<feature type="transmembrane region" description="Helical" evidence="2">
    <location>
        <begin position="107"/>
        <end position="127"/>
    </location>
</feature>
<dbReference type="OrthoDB" id="7375296at2"/>
<evidence type="ECO:0000256" key="2">
    <source>
        <dbReference type="SAM" id="Phobius"/>
    </source>
</evidence>
<proteinExistence type="predicted"/>
<feature type="region of interest" description="Disordered" evidence="1">
    <location>
        <begin position="1"/>
        <end position="40"/>
    </location>
</feature>
<sequence length="300" mass="32446">MAERFGGRFSPANARPTDPAPSGGPATQRGSIHPWDRKRRSRAGGRSNILFFLPFLFVANALLGPPSGVIPGFVAFGALLLSAWLTREGIRAEEAFDARPIARRPAIPRKILASVLTGAGLFAGGLMGDAGPILAAGWGALGAGLHLLAFGPDPLKDKLPDGVDGFQSDRVARAVAEAETHLTAMRETVARLRDPALSRRVDAFSATARDLFRSVEADPGDLTAARRYLSVYLMGARDATAKFTDIYDRGRDPQVRADYEALLDDLGTRFADRTRKLLTNDRTALDIEIEVLRDRLARET</sequence>
<organism evidence="3 4">
    <name type="scientific">Cereibacter ovatus</name>
    <dbReference type="NCBI Taxonomy" id="439529"/>
    <lineage>
        <taxon>Bacteria</taxon>
        <taxon>Pseudomonadati</taxon>
        <taxon>Pseudomonadota</taxon>
        <taxon>Alphaproteobacteria</taxon>
        <taxon>Rhodobacterales</taxon>
        <taxon>Paracoccaceae</taxon>
        <taxon>Cereibacter</taxon>
    </lineage>
</organism>
<name>A0A285CIP8_9RHOB</name>
<feature type="transmembrane region" description="Helical" evidence="2">
    <location>
        <begin position="47"/>
        <end position="63"/>
    </location>
</feature>
<dbReference type="InterPro" id="IPR018770">
    <property type="entry name" value="ChloroindolylP_hydrolase"/>
</dbReference>
<dbReference type="Proteomes" id="UP000219467">
    <property type="component" value="Unassembled WGS sequence"/>
</dbReference>
<evidence type="ECO:0000313" key="4">
    <source>
        <dbReference type="Proteomes" id="UP000219467"/>
    </source>
</evidence>
<evidence type="ECO:0000313" key="3">
    <source>
        <dbReference type="EMBL" id="SNX67474.1"/>
    </source>
</evidence>
<dbReference type="Pfam" id="PF10112">
    <property type="entry name" value="Halogen_Hydrol"/>
    <property type="match status" value="1"/>
</dbReference>
<evidence type="ECO:0000256" key="1">
    <source>
        <dbReference type="SAM" id="MobiDB-lite"/>
    </source>
</evidence>
<protein>
    <submittedName>
        <fullName evidence="3">5-bromo-4-chloroindolyl phosphate hydrolysis protein</fullName>
    </submittedName>
</protein>
<keyword evidence="4" id="KW-1185">Reference proteome</keyword>
<dbReference type="RefSeq" id="WP_097028739.1">
    <property type="nucleotide sequence ID" value="NZ_OAOQ01000001.1"/>
</dbReference>
<reference evidence="4" key="1">
    <citation type="submission" date="2017-08" db="EMBL/GenBank/DDBJ databases">
        <authorList>
            <person name="Varghese N."/>
            <person name="Submissions S."/>
        </authorList>
    </citation>
    <scope>NUCLEOTIDE SEQUENCE [LARGE SCALE GENOMIC DNA]</scope>
    <source>
        <strain evidence="4">JA234</strain>
    </source>
</reference>
<dbReference type="AlphaFoldDB" id="A0A285CIP8"/>